<sequence length="239" mass="25826">MRFKHSNPVLTFSRHFIVGFCALILAVAAAKAEEPTGLGDALPTEQLSQIKIVGFGDSLMAGYLLPGNAGFPQQLETALHEKGFNVTVENAGVSGDTTTGGLSRIDWSVPDGTDLVILELGANDALRGISPEITEKNLDTMITRLKERDIDIILAGMLAPPNMGEDYADKFNPIYPRLAQKHQIALYPFFLDGVATQKDFLLEDGMHPNEKGVGMIVSKFLPLIEKTLDALQKTGTSNG</sequence>
<dbReference type="Gene3D" id="3.40.50.1110">
    <property type="entry name" value="SGNH hydrolase"/>
    <property type="match status" value="1"/>
</dbReference>
<feature type="domain" description="SGNH hydrolase-type esterase" evidence="2">
    <location>
        <begin position="55"/>
        <end position="212"/>
    </location>
</feature>
<name>A0A364JZA3_9HYPH</name>
<dbReference type="Pfam" id="PF13472">
    <property type="entry name" value="Lipase_GDSL_2"/>
    <property type="match status" value="1"/>
</dbReference>
<reference evidence="3 4" key="1">
    <citation type="submission" date="2018-06" db="EMBL/GenBank/DDBJ databases">
        <title>Genomic Encyclopedia of Type Strains, Phase IV (KMG-IV): sequencing the most valuable type-strain genomes for metagenomic binning, comparative biology and taxonomic classification.</title>
        <authorList>
            <person name="Goeker M."/>
        </authorList>
    </citation>
    <scope>NUCLEOTIDE SEQUENCE [LARGE SCALE GENOMIC DNA]</scope>
    <source>
        <strain evidence="3 4">DSM 26720</strain>
    </source>
</reference>
<protein>
    <submittedName>
        <fullName evidence="3">Acyl-CoA thioesterase-1</fullName>
    </submittedName>
</protein>
<dbReference type="GO" id="GO:0004622">
    <property type="term" value="F:phosphatidylcholine lysophospholipase activity"/>
    <property type="evidence" value="ECO:0007669"/>
    <property type="project" value="TreeGrafter"/>
</dbReference>
<proteinExistence type="predicted"/>
<dbReference type="InterPro" id="IPR013830">
    <property type="entry name" value="SGNH_hydro"/>
</dbReference>
<gene>
    <name evidence="3" type="ORF">C7374_101317</name>
</gene>
<keyword evidence="1" id="KW-0732">Signal</keyword>
<accession>A0A364JZA3</accession>
<dbReference type="PANTHER" id="PTHR30383">
    <property type="entry name" value="THIOESTERASE 1/PROTEASE 1/LYSOPHOSPHOLIPASE L1"/>
    <property type="match status" value="1"/>
</dbReference>
<evidence type="ECO:0000259" key="2">
    <source>
        <dbReference type="Pfam" id="PF13472"/>
    </source>
</evidence>
<evidence type="ECO:0000313" key="4">
    <source>
        <dbReference type="Proteomes" id="UP000249453"/>
    </source>
</evidence>
<dbReference type="AlphaFoldDB" id="A0A364JZA3"/>
<comment type="caution">
    <text evidence="3">The sequence shown here is derived from an EMBL/GenBank/DDBJ whole genome shotgun (WGS) entry which is preliminary data.</text>
</comment>
<dbReference type="SUPFAM" id="SSF52266">
    <property type="entry name" value="SGNH hydrolase"/>
    <property type="match status" value="1"/>
</dbReference>
<dbReference type="EMBL" id="QLMK01000001">
    <property type="protein sequence ID" value="RAK33990.1"/>
    <property type="molecule type" value="Genomic_DNA"/>
</dbReference>
<dbReference type="Proteomes" id="UP000249453">
    <property type="component" value="Unassembled WGS sequence"/>
</dbReference>
<dbReference type="PANTHER" id="PTHR30383:SF24">
    <property type="entry name" value="THIOESTERASE 1_PROTEASE 1_LYSOPHOSPHOLIPASE L1"/>
    <property type="match status" value="1"/>
</dbReference>
<dbReference type="InterPro" id="IPR036514">
    <property type="entry name" value="SGNH_hydro_sf"/>
</dbReference>
<feature type="signal peptide" evidence="1">
    <location>
        <begin position="1"/>
        <end position="32"/>
    </location>
</feature>
<evidence type="ECO:0000313" key="3">
    <source>
        <dbReference type="EMBL" id="RAK33990.1"/>
    </source>
</evidence>
<dbReference type="OrthoDB" id="9786188at2"/>
<dbReference type="CDD" id="cd01822">
    <property type="entry name" value="Lysophospholipase_L1_like"/>
    <property type="match status" value="1"/>
</dbReference>
<organism evidence="3 4">
    <name type="scientific">Falsochrobactrum ovis</name>
    <dbReference type="NCBI Taxonomy" id="1293442"/>
    <lineage>
        <taxon>Bacteria</taxon>
        <taxon>Pseudomonadati</taxon>
        <taxon>Pseudomonadota</taxon>
        <taxon>Alphaproteobacteria</taxon>
        <taxon>Hyphomicrobiales</taxon>
        <taxon>Brucellaceae</taxon>
        <taxon>Falsochrobactrum</taxon>
    </lineage>
</organism>
<keyword evidence="4" id="KW-1185">Reference proteome</keyword>
<feature type="chain" id="PRO_5016941814" evidence="1">
    <location>
        <begin position="33"/>
        <end position="239"/>
    </location>
</feature>
<dbReference type="InterPro" id="IPR051532">
    <property type="entry name" value="Ester_Hydrolysis_Enzymes"/>
</dbReference>
<evidence type="ECO:0000256" key="1">
    <source>
        <dbReference type="SAM" id="SignalP"/>
    </source>
</evidence>